<dbReference type="InterPro" id="IPR000014">
    <property type="entry name" value="PAS"/>
</dbReference>
<dbReference type="RefSeq" id="WP_272139755.1">
    <property type="nucleotide sequence ID" value="NZ_JAQLOI010000003.1"/>
</dbReference>
<evidence type="ECO:0000313" key="3">
    <source>
        <dbReference type="Proteomes" id="UP001210678"/>
    </source>
</evidence>
<organism evidence="2 3">
    <name type="scientific">Vibrio algarum</name>
    <dbReference type="NCBI Taxonomy" id="3020714"/>
    <lineage>
        <taxon>Bacteria</taxon>
        <taxon>Pseudomonadati</taxon>
        <taxon>Pseudomonadota</taxon>
        <taxon>Gammaproteobacteria</taxon>
        <taxon>Vibrionales</taxon>
        <taxon>Vibrionaceae</taxon>
        <taxon>Vibrio</taxon>
    </lineage>
</organism>
<sequence length="100" mass="11479">MSRRQMNEPLSESIEHIIQQGLDVSPDCFGILNPEGKVIFCNNTFADAYGVSKEAAIGKSNKELLKLAWKNKKGITINTDDFELWYKKIEELYREKTEPI</sequence>
<name>A0ABT4YXM2_9VIBR</name>
<gene>
    <name evidence="2" type="ORF">PGX00_19685</name>
</gene>
<dbReference type="Pfam" id="PF08448">
    <property type="entry name" value="PAS_4"/>
    <property type="match status" value="1"/>
</dbReference>
<dbReference type="Gene3D" id="3.30.450.20">
    <property type="entry name" value="PAS domain"/>
    <property type="match status" value="1"/>
</dbReference>
<proteinExistence type="predicted"/>
<dbReference type="InterPro" id="IPR013656">
    <property type="entry name" value="PAS_4"/>
</dbReference>
<evidence type="ECO:0000313" key="2">
    <source>
        <dbReference type="EMBL" id="MDB1125759.1"/>
    </source>
</evidence>
<dbReference type="EMBL" id="JAQLOI010000003">
    <property type="protein sequence ID" value="MDB1125759.1"/>
    <property type="molecule type" value="Genomic_DNA"/>
</dbReference>
<evidence type="ECO:0000259" key="1">
    <source>
        <dbReference type="PROSITE" id="PS50112"/>
    </source>
</evidence>
<feature type="domain" description="PAS" evidence="1">
    <location>
        <begin position="14"/>
        <end position="60"/>
    </location>
</feature>
<dbReference type="CDD" id="cd00130">
    <property type="entry name" value="PAS"/>
    <property type="match status" value="1"/>
</dbReference>
<comment type="caution">
    <text evidence="2">The sequence shown here is derived from an EMBL/GenBank/DDBJ whole genome shotgun (WGS) entry which is preliminary data.</text>
</comment>
<dbReference type="Proteomes" id="UP001210678">
    <property type="component" value="Unassembled WGS sequence"/>
</dbReference>
<dbReference type="InterPro" id="IPR035965">
    <property type="entry name" value="PAS-like_dom_sf"/>
</dbReference>
<dbReference type="PROSITE" id="PS50112">
    <property type="entry name" value="PAS"/>
    <property type="match status" value="1"/>
</dbReference>
<accession>A0ABT4YXM2</accession>
<protein>
    <submittedName>
        <fullName evidence="2">PAS domain-containing protein</fullName>
    </submittedName>
</protein>
<keyword evidence="3" id="KW-1185">Reference proteome</keyword>
<dbReference type="SUPFAM" id="SSF55785">
    <property type="entry name" value="PYP-like sensor domain (PAS domain)"/>
    <property type="match status" value="1"/>
</dbReference>
<reference evidence="2 3" key="1">
    <citation type="submission" date="2023-01" db="EMBL/GenBank/DDBJ databases">
        <title>Vibrio sp. KJ40-1 sp.nov, isolated from marine algae.</title>
        <authorList>
            <person name="Butt M."/>
            <person name="Kim J.M.J."/>
            <person name="Jeon C.O.C."/>
        </authorList>
    </citation>
    <scope>NUCLEOTIDE SEQUENCE [LARGE SCALE GENOMIC DNA]</scope>
    <source>
        <strain evidence="2 3">KJ40-1</strain>
    </source>
</reference>